<dbReference type="AlphaFoldDB" id="A0A1S8MYS6"/>
<evidence type="ECO:0000313" key="2">
    <source>
        <dbReference type="Proteomes" id="UP000191154"/>
    </source>
</evidence>
<name>A0A1S8MYS6_CLOSA</name>
<organism evidence="1 2">
    <name type="scientific">Clostridium saccharobutylicum</name>
    <dbReference type="NCBI Taxonomy" id="169679"/>
    <lineage>
        <taxon>Bacteria</taxon>
        <taxon>Bacillati</taxon>
        <taxon>Bacillota</taxon>
        <taxon>Clostridia</taxon>
        <taxon>Eubacteriales</taxon>
        <taxon>Clostridiaceae</taxon>
        <taxon>Clostridium</taxon>
    </lineage>
</organism>
<dbReference type="RefSeq" id="WP_077866635.1">
    <property type="nucleotide sequence ID" value="NZ_LZYZ01000007.1"/>
</dbReference>
<gene>
    <name evidence="1" type="ORF">CLOSAC_36010</name>
</gene>
<proteinExistence type="predicted"/>
<accession>A0A1S8MYS6</accession>
<dbReference type="Proteomes" id="UP000191154">
    <property type="component" value="Unassembled WGS sequence"/>
</dbReference>
<dbReference type="EMBL" id="LZYZ01000007">
    <property type="protein sequence ID" value="OOM09320.1"/>
    <property type="molecule type" value="Genomic_DNA"/>
</dbReference>
<reference evidence="1 2" key="1">
    <citation type="submission" date="2016-05" db="EMBL/GenBank/DDBJ databases">
        <title>Microbial solvent formation.</title>
        <authorList>
            <person name="Poehlein A."/>
            <person name="Montoya Solano J.D."/>
            <person name="Flitsch S."/>
            <person name="Krabben P."/>
            <person name="Duerre P."/>
            <person name="Daniel R."/>
        </authorList>
    </citation>
    <scope>NUCLEOTIDE SEQUENCE [LARGE SCALE GENOMIC DNA]</scope>
    <source>
        <strain evidence="1 2">L1-8</strain>
    </source>
</reference>
<sequence>MNDNLFWPIYKKIEEEFKDLSYYIAINKKQLKTYSIKIADLILRTVSECENIASTICKRENIKFKDKKGHIRKTVYFNEYIEQLNAIFKLEQKNVSIKYINIDNNTFDSKLTPFQKEILKINGKQKSILPWYNAYNKIKHDRVKNFKQANLENLINSLAALFMLNIYLKNQIFYTIDNYDYKNITKKIENFSDVFEIDYSIKTNRYDHLYNKNDDSFFDPISYFEVGLPMSVYVLECDKEIKTDTDKFSDGLNKLESKVMILSPDGTLTPKYANYPLTDHKTVCKIVASINRY</sequence>
<comment type="caution">
    <text evidence="1">The sequence shown here is derived from an EMBL/GenBank/DDBJ whole genome shotgun (WGS) entry which is preliminary data.</text>
</comment>
<protein>
    <submittedName>
        <fullName evidence="1">Uncharacterized protein</fullName>
    </submittedName>
</protein>
<evidence type="ECO:0000313" key="1">
    <source>
        <dbReference type="EMBL" id="OOM09320.1"/>
    </source>
</evidence>